<sequence>MSSEGEEEGDRQERKGSCTKEYEEALKAYVRDRRHDMTKNINVNRLPGSYRLETTARDERADQRSAENPGEFLVRRWVEPKILHGKVVAVIGDGVSVRKSKLGKDAGNGLFAAHDFEKHDSITEYVGHIIDQKTADQLREEGKDSHIMTVVRGWQALDGLKDIMPGTGGGQFANDGTRKINGKSPGINAKREVIFDNEIGDYRVYLKATKRIPKRQEILISYDKHYWAIREEAQ</sequence>
<evidence type="ECO:0000313" key="2">
    <source>
        <dbReference type="EMBL" id="CEM37247.1"/>
    </source>
</evidence>
<dbReference type="EMBL" id="CDMZ01001765">
    <property type="protein sequence ID" value="CEM37247.1"/>
    <property type="molecule type" value="Genomic_DNA"/>
</dbReference>
<dbReference type="InterPro" id="IPR046341">
    <property type="entry name" value="SET_dom_sf"/>
</dbReference>
<evidence type="ECO:0000259" key="1">
    <source>
        <dbReference type="PROSITE" id="PS50280"/>
    </source>
</evidence>
<protein>
    <recommendedName>
        <fullName evidence="1">SET domain-containing protein</fullName>
    </recommendedName>
</protein>
<dbReference type="SMART" id="SM00317">
    <property type="entry name" value="SET"/>
    <property type="match status" value="1"/>
</dbReference>
<dbReference type="AlphaFoldDB" id="A0A0G4H124"/>
<dbReference type="InterPro" id="IPR001214">
    <property type="entry name" value="SET_dom"/>
</dbReference>
<feature type="domain" description="SET" evidence="1">
    <location>
        <begin position="93"/>
        <end position="223"/>
    </location>
</feature>
<dbReference type="SUPFAM" id="SSF82199">
    <property type="entry name" value="SET domain"/>
    <property type="match status" value="1"/>
</dbReference>
<dbReference type="PhylomeDB" id="A0A0G4H124"/>
<dbReference type="VEuPathDB" id="CryptoDB:Cvel_5534"/>
<reference evidence="2" key="1">
    <citation type="submission" date="2014-11" db="EMBL/GenBank/DDBJ databases">
        <authorList>
            <person name="Otto D Thomas"/>
            <person name="Naeem Raeece"/>
        </authorList>
    </citation>
    <scope>NUCLEOTIDE SEQUENCE</scope>
</reference>
<gene>
    <name evidence="2" type="ORF">Cvel_5534</name>
</gene>
<dbReference type="PROSITE" id="PS50280">
    <property type="entry name" value="SET"/>
    <property type="match status" value="1"/>
</dbReference>
<proteinExistence type="predicted"/>
<name>A0A0G4H124_9ALVE</name>
<organism evidence="2">
    <name type="scientific">Chromera velia CCMP2878</name>
    <dbReference type="NCBI Taxonomy" id="1169474"/>
    <lineage>
        <taxon>Eukaryota</taxon>
        <taxon>Sar</taxon>
        <taxon>Alveolata</taxon>
        <taxon>Colpodellida</taxon>
        <taxon>Chromeraceae</taxon>
        <taxon>Chromera</taxon>
    </lineage>
</organism>
<accession>A0A0G4H124</accession>
<dbReference type="Gene3D" id="2.170.270.10">
    <property type="entry name" value="SET domain"/>
    <property type="match status" value="1"/>
</dbReference>
<dbReference type="Pfam" id="PF00856">
    <property type="entry name" value="SET"/>
    <property type="match status" value="1"/>
</dbReference>